<evidence type="ECO:0000313" key="9">
    <source>
        <dbReference type="EMBL" id="KAJ5109164.1"/>
    </source>
</evidence>
<keyword evidence="10" id="KW-1185">Reference proteome</keyword>
<feature type="transmembrane region" description="Helical" evidence="7">
    <location>
        <begin position="20"/>
        <end position="42"/>
    </location>
</feature>
<evidence type="ECO:0000256" key="7">
    <source>
        <dbReference type="SAM" id="Phobius"/>
    </source>
</evidence>
<feature type="transmembrane region" description="Helical" evidence="7">
    <location>
        <begin position="109"/>
        <end position="129"/>
    </location>
</feature>
<feature type="transmembrane region" description="Helical" evidence="7">
    <location>
        <begin position="252"/>
        <end position="275"/>
    </location>
</feature>
<dbReference type="Proteomes" id="UP001149165">
    <property type="component" value="Unassembled WGS sequence"/>
</dbReference>
<dbReference type="GO" id="GO:0016020">
    <property type="term" value="C:membrane"/>
    <property type="evidence" value="ECO:0007669"/>
    <property type="project" value="UniProtKB-SubCell"/>
</dbReference>
<feature type="region of interest" description="Disordered" evidence="6">
    <location>
        <begin position="285"/>
        <end position="319"/>
    </location>
</feature>
<protein>
    <recommendedName>
        <fullName evidence="8">Rhodopsin domain-containing protein</fullName>
    </recommendedName>
</protein>
<dbReference type="Pfam" id="PF20684">
    <property type="entry name" value="Fung_rhodopsin"/>
    <property type="match status" value="1"/>
</dbReference>
<organism evidence="9 10">
    <name type="scientific">Penicillium angulare</name>
    <dbReference type="NCBI Taxonomy" id="116970"/>
    <lineage>
        <taxon>Eukaryota</taxon>
        <taxon>Fungi</taxon>
        <taxon>Dikarya</taxon>
        <taxon>Ascomycota</taxon>
        <taxon>Pezizomycotina</taxon>
        <taxon>Eurotiomycetes</taxon>
        <taxon>Eurotiomycetidae</taxon>
        <taxon>Eurotiales</taxon>
        <taxon>Aspergillaceae</taxon>
        <taxon>Penicillium</taxon>
    </lineage>
</organism>
<proteinExistence type="inferred from homology"/>
<feature type="transmembrane region" description="Helical" evidence="7">
    <location>
        <begin position="141"/>
        <end position="162"/>
    </location>
</feature>
<feature type="transmembrane region" description="Helical" evidence="7">
    <location>
        <begin position="216"/>
        <end position="240"/>
    </location>
</feature>
<reference evidence="9" key="1">
    <citation type="submission" date="2022-11" db="EMBL/GenBank/DDBJ databases">
        <authorList>
            <person name="Petersen C."/>
        </authorList>
    </citation>
    <scope>NUCLEOTIDE SEQUENCE</scope>
    <source>
        <strain evidence="9">IBT 30069</strain>
    </source>
</reference>
<evidence type="ECO:0000256" key="3">
    <source>
        <dbReference type="ARBA" id="ARBA00022989"/>
    </source>
</evidence>
<dbReference type="InterPro" id="IPR049326">
    <property type="entry name" value="Rhodopsin_dom_fungi"/>
</dbReference>
<gene>
    <name evidence="9" type="ORF">N7456_005839</name>
</gene>
<keyword evidence="3 7" id="KW-1133">Transmembrane helix</keyword>
<evidence type="ECO:0000256" key="4">
    <source>
        <dbReference type="ARBA" id="ARBA00023136"/>
    </source>
</evidence>
<reference evidence="9" key="2">
    <citation type="journal article" date="2023" name="IMA Fungus">
        <title>Comparative genomic study of the Penicillium genus elucidates a diverse pangenome and 15 lateral gene transfer events.</title>
        <authorList>
            <person name="Petersen C."/>
            <person name="Sorensen T."/>
            <person name="Nielsen M.R."/>
            <person name="Sondergaard T.E."/>
            <person name="Sorensen J.L."/>
            <person name="Fitzpatrick D.A."/>
            <person name="Frisvad J.C."/>
            <person name="Nielsen K.L."/>
        </authorList>
    </citation>
    <scope>NUCLEOTIDE SEQUENCE</scope>
    <source>
        <strain evidence="9">IBT 30069</strain>
    </source>
</reference>
<evidence type="ECO:0000256" key="1">
    <source>
        <dbReference type="ARBA" id="ARBA00004141"/>
    </source>
</evidence>
<evidence type="ECO:0000259" key="8">
    <source>
        <dbReference type="Pfam" id="PF20684"/>
    </source>
</evidence>
<accession>A0A9W9FZ52</accession>
<feature type="compositionally biased region" description="Polar residues" evidence="6">
    <location>
        <begin position="303"/>
        <end position="317"/>
    </location>
</feature>
<feature type="transmembrane region" description="Helical" evidence="7">
    <location>
        <begin position="54"/>
        <end position="76"/>
    </location>
</feature>
<keyword evidence="2 7" id="KW-0812">Transmembrane</keyword>
<evidence type="ECO:0000313" key="10">
    <source>
        <dbReference type="Proteomes" id="UP001149165"/>
    </source>
</evidence>
<name>A0A9W9FZ52_9EURO</name>
<dbReference type="EMBL" id="JAPQKH010000003">
    <property type="protein sequence ID" value="KAJ5109164.1"/>
    <property type="molecule type" value="Genomic_DNA"/>
</dbReference>
<feature type="domain" description="Rhodopsin" evidence="8">
    <location>
        <begin position="42"/>
        <end position="281"/>
    </location>
</feature>
<dbReference type="PANTHER" id="PTHR33048">
    <property type="entry name" value="PTH11-LIKE INTEGRAL MEMBRANE PROTEIN (AFU_ORTHOLOGUE AFUA_5G11245)"/>
    <property type="match status" value="1"/>
</dbReference>
<feature type="transmembrane region" description="Helical" evidence="7">
    <location>
        <begin position="182"/>
        <end position="204"/>
    </location>
</feature>
<keyword evidence="4 7" id="KW-0472">Membrane</keyword>
<evidence type="ECO:0000256" key="6">
    <source>
        <dbReference type="SAM" id="MobiDB-lite"/>
    </source>
</evidence>
<evidence type="ECO:0000256" key="2">
    <source>
        <dbReference type="ARBA" id="ARBA00022692"/>
    </source>
</evidence>
<comment type="subcellular location">
    <subcellularLocation>
        <location evidence="1">Membrane</location>
        <topology evidence="1">Multi-pass membrane protein</topology>
    </subcellularLocation>
</comment>
<dbReference type="AlphaFoldDB" id="A0A9W9FZ52"/>
<dbReference type="PANTHER" id="PTHR33048:SF8">
    <property type="entry name" value="INTEGRAL MEMBRANE PROTEIN-RELATED"/>
    <property type="match status" value="1"/>
</dbReference>
<evidence type="ECO:0000256" key="5">
    <source>
        <dbReference type="ARBA" id="ARBA00038359"/>
    </source>
</evidence>
<sequence length="349" mass="38213">MSSVPTKSDILWMEEHINDTRVPGIIICCAVCAASSVIVLALRIWSRLQTVRKLVFNDYLFIGSVIFYITFCAIFASSVRYGAGKQIILIMYKPAKLRMLAILNILNPIFYGMATALVKWSILALYVSIFPQKIFRLWSHFVAVVNILNALAIVLVGCLQCRPLEALWDSSISGTCIDFGNFSLFNTCFNLVLDLVILVSPLGLVMKLNMSRRKRVLLGLNFALGGAACVVASIRIPYAHLVGGTSNPSWDMIPGGLLCVVEVAVAILCSSIPTYRPLLKRISKGNSSGDSMDRGYSAGSHLGSRSAQMNTRISSSGRHLAHRGGINITENISMKTQTFKNGHCTLDDD</sequence>
<comment type="caution">
    <text evidence="9">The sequence shown here is derived from an EMBL/GenBank/DDBJ whole genome shotgun (WGS) entry which is preliminary data.</text>
</comment>
<comment type="similarity">
    <text evidence="5">Belongs to the SAT4 family.</text>
</comment>
<dbReference type="InterPro" id="IPR052337">
    <property type="entry name" value="SAT4-like"/>
</dbReference>
<dbReference type="OrthoDB" id="4525788at2759"/>